<evidence type="ECO:0000313" key="2">
    <source>
        <dbReference type="EMBL" id="RRN44376.1"/>
    </source>
</evidence>
<dbReference type="EMBL" id="RRUE01000002">
    <property type="protein sequence ID" value="RRN44376.1"/>
    <property type="molecule type" value="Genomic_DNA"/>
</dbReference>
<dbReference type="Proteomes" id="UP000270261">
    <property type="component" value="Unassembled WGS sequence"/>
</dbReference>
<gene>
    <name evidence="2" type="ORF">EHV23_13760</name>
</gene>
<proteinExistence type="predicted"/>
<dbReference type="AlphaFoldDB" id="A0A426FNV8"/>
<dbReference type="Gene3D" id="3.30.70.100">
    <property type="match status" value="1"/>
</dbReference>
<protein>
    <submittedName>
        <fullName evidence="2">DUF1330 domain-containing protein</fullName>
    </submittedName>
</protein>
<sequence length="97" mass="10647">MSAYIVFIRDKMKDRAAYDQYIREAAPTLEKYHGEIIVFNGANEALEGPATDGGVVLRFPDMASARAWYDSAEYGQSKPLRLAATEGRAVLFEGVGA</sequence>
<dbReference type="InterPro" id="IPR011008">
    <property type="entry name" value="Dimeric_a/b-barrel"/>
</dbReference>
<comment type="caution">
    <text evidence="2">The sequence shown here is derived from an EMBL/GenBank/DDBJ whole genome shotgun (WGS) entry which is preliminary data.</text>
</comment>
<keyword evidence="3" id="KW-1185">Reference proteome</keyword>
<dbReference type="OrthoDB" id="516779at2"/>
<dbReference type="InterPro" id="IPR010753">
    <property type="entry name" value="DUF1330"/>
</dbReference>
<dbReference type="RefSeq" id="WP_125096569.1">
    <property type="nucleotide sequence ID" value="NZ_RRUE01000002.1"/>
</dbReference>
<evidence type="ECO:0000313" key="3">
    <source>
        <dbReference type="Proteomes" id="UP000270261"/>
    </source>
</evidence>
<dbReference type="Pfam" id="PF07045">
    <property type="entry name" value="DUF1330"/>
    <property type="match status" value="1"/>
</dbReference>
<dbReference type="PANTHER" id="PTHR41521:SF4">
    <property type="entry name" value="BLR0684 PROTEIN"/>
    <property type="match status" value="1"/>
</dbReference>
<reference evidence="2 3" key="1">
    <citation type="submission" date="2018-11" db="EMBL/GenBank/DDBJ databases">
        <title>Genome sequencing of Lautropia sp. KCOM 2505 (= ChDC F240).</title>
        <authorList>
            <person name="Kook J.-K."/>
            <person name="Park S.-N."/>
            <person name="Lim Y.K."/>
        </authorList>
    </citation>
    <scope>NUCLEOTIDE SEQUENCE [LARGE SCALE GENOMIC DNA]</scope>
    <source>
        <strain evidence="2 3">KCOM 2505</strain>
    </source>
</reference>
<feature type="domain" description="DUF1330" evidence="1">
    <location>
        <begin position="2"/>
        <end position="95"/>
    </location>
</feature>
<organism evidence="2 3">
    <name type="scientific">Lautropia dentalis</name>
    <dbReference type="NCBI Taxonomy" id="2490857"/>
    <lineage>
        <taxon>Bacteria</taxon>
        <taxon>Pseudomonadati</taxon>
        <taxon>Pseudomonadota</taxon>
        <taxon>Betaproteobacteria</taxon>
        <taxon>Burkholderiales</taxon>
        <taxon>Burkholderiaceae</taxon>
        <taxon>Lautropia</taxon>
    </lineage>
</organism>
<dbReference type="SUPFAM" id="SSF54909">
    <property type="entry name" value="Dimeric alpha+beta barrel"/>
    <property type="match status" value="1"/>
</dbReference>
<dbReference type="PANTHER" id="PTHR41521">
    <property type="match status" value="1"/>
</dbReference>
<accession>A0A426FNV8</accession>
<name>A0A426FNV8_9BURK</name>
<evidence type="ECO:0000259" key="1">
    <source>
        <dbReference type="Pfam" id="PF07045"/>
    </source>
</evidence>